<comment type="caution">
    <text evidence="20">The sequence shown here is derived from an EMBL/GenBank/DDBJ whole genome shotgun (WGS) entry which is preliminary data.</text>
</comment>
<keyword evidence="6" id="KW-0268">Exocytosis</keyword>
<feature type="compositionally biased region" description="Low complexity" evidence="17">
    <location>
        <begin position="426"/>
        <end position="435"/>
    </location>
</feature>
<dbReference type="PANTHER" id="PTHR46271">
    <property type="entry name" value="HOMEOBOX PROTEIN, PUTATIVE-RELATED"/>
    <property type="match status" value="1"/>
</dbReference>
<feature type="region of interest" description="Disordered" evidence="17">
    <location>
        <begin position="384"/>
        <end position="508"/>
    </location>
</feature>
<dbReference type="CDD" id="cd00086">
    <property type="entry name" value="homeodomain"/>
    <property type="match status" value="1"/>
</dbReference>
<proteinExistence type="inferred from homology"/>
<keyword evidence="9" id="KW-0770">Synapse</keyword>
<dbReference type="GO" id="GO:0045202">
    <property type="term" value="C:synapse"/>
    <property type="evidence" value="ECO:0007669"/>
    <property type="project" value="UniProtKB-SubCell"/>
</dbReference>
<dbReference type="SMART" id="SM00389">
    <property type="entry name" value="HOX"/>
    <property type="match status" value="1"/>
</dbReference>
<feature type="domain" description="Homeobox" evidence="18">
    <location>
        <begin position="322"/>
        <end position="382"/>
    </location>
</feature>
<evidence type="ECO:0000256" key="2">
    <source>
        <dbReference type="ARBA" id="ARBA00005396"/>
    </source>
</evidence>
<evidence type="ECO:0000256" key="9">
    <source>
        <dbReference type="ARBA" id="ARBA00023018"/>
    </source>
</evidence>
<dbReference type="GO" id="GO:0005634">
    <property type="term" value="C:nucleus"/>
    <property type="evidence" value="ECO:0007669"/>
    <property type="project" value="UniProtKB-SubCell"/>
</dbReference>
<evidence type="ECO:0000256" key="16">
    <source>
        <dbReference type="RuleBase" id="RU000682"/>
    </source>
</evidence>
<sequence>MDENQIQMAGDDVDLPEDLRKMVDEDHEEEEDKDSILGQLQNLQNIDLDTIKEKAQATITEIKQTAEQKCSMMILSLVTGQFQCGGSKASAAPPASPAELDLGSVAIGLDGRKGKHRLGASSLSPKQTALPRARAAPSCLPLSPCTCPAAPQPWPTAASRSPATCSAARAGAPRGCTASKPSWGFTKDDGILGSFAAEPGAGGTKERDRRPGARAACPKAPAGGAPPCPPPAPEYEAGCGFDSRGFRFEFRESLGAPRSSHPAPPAPPCTRPVFSEPATGGQCPRAPAPTAPRSPGRRGPSPGLPVGPAGDAKLSEEEPPKKKHRRNRTTFTTYQLHELERAFEKSHYPDVYSREELAGKVNLPEVRVQVWFQNRRAKWRRQEKLEVSSMKLQDSPLLSFSRSPPSAALAPLGAGSGGGGGGPAGGALPLESWLGPPLPGGGATALQSLPGFGPPAQSLPASYTPPPPPPPFLNSPPLGPGLQPLAPPPPAYPCGPGFGDKFPLDEADPRNSSIAALRLKAKEHIQAIGKPWQAL</sequence>
<accession>A0AA40HU55</accession>
<keyword evidence="12" id="KW-0804">Transcription</keyword>
<dbReference type="GO" id="GO:0000981">
    <property type="term" value="F:DNA-binding transcription factor activity, RNA polymerase II-specific"/>
    <property type="evidence" value="ECO:0007669"/>
    <property type="project" value="InterPro"/>
</dbReference>
<dbReference type="InterPro" id="IPR009057">
    <property type="entry name" value="Homeodomain-like_sf"/>
</dbReference>
<dbReference type="SUPFAM" id="SSF46689">
    <property type="entry name" value="Homeodomain-like"/>
    <property type="match status" value="1"/>
</dbReference>
<dbReference type="PROSITE" id="PS50071">
    <property type="entry name" value="HOMEOBOX_2"/>
    <property type="match status" value="1"/>
</dbReference>
<dbReference type="InterPro" id="IPR003654">
    <property type="entry name" value="OAR_dom"/>
</dbReference>
<evidence type="ECO:0000313" key="20">
    <source>
        <dbReference type="EMBL" id="KAK1337496.1"/>
    </source>
</evidence>
<evidence type="ECO:0000256" key="7">
    <source>
        <dbReference type="ARBA" id="ARBA00022775"/>
    </source>
</evidence>
<dbReference type="EMBL" id="JAULJE010000011">
    <property type="protein sequence ID" value="KAK1337496.1"/>
    <property type="molecule type" value="Genomic_DNA"/>
</dbReference>
<dbReference type="InterPro" id="IPR008849">
    <property type="entry name" value="Synaphin"/>
</dbReference>
<evidence type="ECO:0000256" key="5">
    <source>
        <dbReference type="ARBA" id="ARBA00022473"/>
    </source>
</evidence>
<name>A0AA40HU55_CNENI</name>
<dbReference type="InterPro" id="IPR043562">
    <property type="entry name" value="RAX/RAX2"/>
</dbReference>
<dbReference type="GO" id="GO:0006836">
    <property type="term" value="P:neurotransmitter transport"/>
    <property type="evidence" value="ECO:0007669"/>
    <property type="project" value="UniProtKB-KW"/>
</dbReference>
<evidence type="ECO:0000256" key="14">
    <source>
        <dbReference type="ARBA" id="ARBA00034103"/>
    </source>
</evidence>
<feature type="compositionally biased region" description="Low complexity" evidence="17">
    <location>
        <begin position="293"/>
        <end position="308"/>
    </location>
</feature>
<feature type="region of interest" description="Disordered" evidence="17">
    <location>
        <begin position="190"/>
        <end position="229"/>
    </location>
</feature>
<dbReference type="InterPro" id="IPR001356">
    <property type="entry name" value="HD"/>
</dbReference>
<keyword evidence="21" id="KW-1185">Reference proteome</keyword>
<dbReference type="FunFam" id="1.10.10.60:FF:000071">
    <property type="entry name" value="Retinal homeobox gene 2"/>
    <property type="match status" value="1"/>
</dbReference>
<evidence type="ECO:0000259" key="18">
    <source>
        <dbReference type="PROSITE" id="PS50071"/>
    </source>
</evidence>
<comment type="subcellular location">
    <subcellularLocation>
        <location evidence="1 15 16">Nucleus</location>
    </subcellularLocation>
    <subcellularLocation>
        <location evidence="14">Synapse</location>
    </subcellularLocation>
</comment>
<feature type="domain" description="OAR" evidence="19">
    <location>
        <begin position="512"/>
        <end position="525"/>
    </location>
</feature>
<dbReference type="AlphaFoldDB" id="A0AA40HU55"/>
<evidence type="ECO:0000256" key="6">
    <source>
        <dbReference type="ARBA" id="ARBA00022483"/>
    </source>
</evidence>
<evidence type="ECO:0000256" key="1">
    <source>
        <dbReference type="ARBA" id="ARBA00004123"/>
    </source>
</evidence>
<evidence type="ECO:0000259" key="19">
    <source>
        <dbReference type="PROSITE" id="PS50803"/>
    </source>
</evidence>
<feature type="compositionally biased region" description="Low complexity" evidence="17">
    <location>
        <begin position="395"/>
        <end position="413"/>
    </location>
</feature>
<dbReference type="GO" id="GO:0000978">
    <property type="term" value="F:RNA polymerase II cis-regulatory region sequence-specific DNA binding"/>
    <property type="evidence" value="ECO:0007669"/>
    <property type="project" value="TreeGrafter"/>
</dbReference>
<feature type="region of interest" description="Disordered" evidence="17">
    <location>
        <begin position="254"/>
        <end position="331"/>
    </location>
</feature>
<evidence type="ECO:0000256" key="4">
    <source>
        <dbReference type="ARBA" id="ARBA00022448"/>
    </source>
</evidence>
<evidence type="ECO:0000313" key="21">
    <source>
        <dbReference type="Proteomes" id="UP001177744"/>
    </source>
</evidence>
<evidence type="ECO:0000256" key="10">
    <source>
        <dbReference type="ARBA" id="ARBA00023125"/>
    </source>
</evidence>
<dbReference type="PANTHER" id="PTHR46271:SF3">
    <property type="entry name" value="RETINAL HOMEOBOX PROTEIN RX"/>
    <property type="match status" value="1"/>
</dbReference>
<evidence type="ECO:0000256" key="3">
    <source>
        <dbReference type="ARBA" id="ARBA00006503"/>
    </source>
</evidence>
<keyword evidence="11 15" id="KW-0371">Homeobox</keyword>
<dbReference type="GO" id="GO:0045944">
    <property type="term" value="P:positive regulation of transcription by RNA polymerase II"/>
    <property type="evidence" value="ECO:0007669"/>
    <property type="project" value="InterPro"/>
</dbReference>
<keyword evidence="4" id="KW-0813">Transport</keyword>
<dbReference type="PROSITE" id="PS50803">
    <property type="entry name" value="OAR"/>
    <property type="match status" value="1"/>
</dbReference>
<keyword evidence="5" id="KW-0217">Developmental protein</keyword>
<dbReference type="Proteomes" id="UP001177744">
    <property type="component" value="Unassembled WGS sequence"/>
</dbReference>
<dbReference type="InterPro" id="IPR017970">
    <property type="entry name" value="Homeobox_CS"/>
</dbReference>
<gene>
    <name evidence="20" type="ORF">QTO34_002125</name>
</gene>
<keyword evidence="8" id="KW-0805">Transcription regulation</keyword>
<feature type="compositionally biased region" description="Pro residues" evidence="17">
    <location>
        <begin position="463"/>
        <end position="493"/>
    </location>
</feature>
<feature type="compositionally biased region" description="Low complexity" evidence="17">
    <location>
        <begin position="213"/>
        <end position="223"/>
    </location>
</feature>
<dbReference type="Pfam" id="PF00046">
    <property type="entry name" value="Homeodomain"/>
    <property type="match status" value="1"/>
</dbReference>
<keyword evidence="13 15" id="KW-0539">Nucleus</keyword>
<evidence type="ECO:0000256" key="17">
    <source>
        <dbReference type="SAM" id="MobiDB-lite"/>
    </source>
</evidence>
<dbReference type="Pfam" id="PF03826">
    <property type="entry name" value="OAR"/>
    <property type="match status" value="1"/>
</dbReference>
<dbReference type="Gene3D" id="1.10.10.60">
    <property type="entry name" value="Homeodomain-like"/>
    <property type="match status" value="1"/>
</dbReference>
<comment type="similarity">
    <text evidence="3">Belongs to the paired homeobox family. Bicoid subfamily.</text>
</comment>
<dbReference type="Pfam" id="PF05835">
    <property type="entry name" value="Synaphin"/>
    <property type="match status" value="1"/>
</dbReference>
<evidence type="ECO:0000256" key="12">
    <source>
        <dbReference type="ARBA" id="ARBA00023163"/>
    </source>
</evidence>
<evidence type="ECO:0000256" key="15">
    <source>
        <dbReference type="PROSITE-ProRule" id="PRU00108"/>
    </source>
</evidence>
<reference evidence="20" key="1">
    <citation type="submission" date="2023-06" db="EMBL/GenBank/DDBJ databases">
        <title>Reference genome for the Northern bat (Eptesicus nilssonii), a most northern bat species.</title>
        <authorList>
            <person name="Laine V.N."/>
            <person name="Pulliainen A.T."/>
            <person name="Lilley T.M."/>
        </authorList>
    </citation>
    <scope>NUCLEOTIDE SEQUENCE</scope>
    <source>
        <strain evidence="20">BLF_Eptnil</strain>
        <tissue evidence="20">Kidney</tissue>
    </source>
</reference>
<dbReference type="GO" id="GO:0019905">
    <property type="term" value="F:syntaxin binding"/>
    <property type="evidence" value="ECO:0007669"/>
    <property type="project" value="InterPro"/>
</dbReference>
<feature type="DNA-binding region" description="Homeobox" evidence="15">
    <location>
        <begin position="324"/>
        <end position="383"/>
    </location>
</feature>
<dbReference type="GO" id="GO:0006887">
    <property type="term" value="P:exocytosis"/>
    <property type="evidence" value="ECO:0007669"/>
    <property type="project" value="UniProtKB-KW"/>
</dbReference>
<organism evidence="20 21">
    <name type="scientific">Cnephaeus nilssonii</name>
    <name type="common">Northern bat</name>
    <name type="synonym">Eptesicus nilssonii</name>
    <dbReference type="NCBI Taxonomy" id="3371016"/>
    <lineage>
        <taxon>Eukaryota</taxon>
        <taxon>Metazoa</taxon>
        <taxon>Chordata</taxon>
        <taxon>Craniata</taxon>
        <taxon>Vertebrata</taxon>
        <taxon>Euteleostomi</taxon>
        <taxon>Mammalia</taxon>
        <taxon>Eutheria</taxon>
        <taxon>Laurasiatheria</taxon>
        <taxon>Chiroptera</taxon>
        <taxon>Yangochiroptera</taxon>
        <taxon>Vespertilionidae</taxon>
        <taxon>Cnephaeus</taxon>
    </lineage>
</organism>
<evidence type="ECO:0000256" key="11">
    <source>
        <dbReference type="ARBA" id="ARBA00023155"/>
    </source>
</evidence>
<comment type="similarity">
    <text evidence="2">Belongs to the complexin/synaphin family.</text>
</comment>
<dbReference type="PROSITE" id="PS00027">
    <property type="entry name" value="HOMEOBOX_1"/>
    <property type="match status" value="1"/>
</dbReference>
<evidence type="ECO:0000256" key="8">
    <source>
        <dbReference type="ARBA" id="ARBA00023015"/>
    </source>
</evidence>
<evidence type="ECO:0000256" key="13">
    <source>
        <dbReference type="ARBA" id="ARBA00023242"/>
    </source>
</evidence>
<feature type="compositionally biased region" description="Gly residues" evidence="17">
    <location>
        <begin position="414"/>
        <end position="425"/>
    </location>
</feature>
<keyword evidence="10 15" id="KW-0238">DNA-binding</keyword>
<evidence type="ECO:0008006" key="22">
    <source>
        <dbReference type="Google" id="ProtNLM"/>
    </source>
</evidence>
<keyword evidence="7" id="KW-0532">Neurotransmitter transport</keyword>
<protein>
    <recommendedName>
        <fullName evidence="22">Retinal homeobox protein Rx</fullName>
    </recommendedName>
</protein>